<dbReference type="NCBIfam" id="TIGR04215">
    <property type="entry name" value="choice_anch_A"/>
    <property type="match status" value="1"/>
</dbReference>
<dbReference type="Pfam" id="PF20597">
    <property type="entry name" value="pAdhesive_15"/>
    <property type="match status" value="1"/>
</dbReference>
<dbReference type="RefSeq" id="WP_233051429.1">
    <property type="nucleotide sequence ID" value="NZ_JAIMJA010000002.1"/>
</dbReference>
<dbReference type="Proteomes" id="UP001201273">
    <property type="component" value="Unassembled WGS sequence"/>
</dbReference>
<feature type="signal peptide" evidence="1">
    <location>
        <begin position="1"/>
        <end position="24"/>
    </location>
</feature>
<evidence type="ECO:0000313" key="3">
    <source>
        <dbReference type="EMBL" id="MCE2593853.1"/>
    </source>
</evidence>
<comment type="caution">
    <text evidence="3">The sequence shown here is derived from an EMBL/GenBank/DDBJ whole genome shotgun (WGS) entry which is preliminary data.</text>
</comment>
<keyword evidence="1" id="KW-0732">Signal</keyword>
<reference evidence="3 4" key="1">
    <citation type="journal article" date="2022" name="Environ. Microbiol. Rep.">
        <title>Eco-phylogenetic analyses reveal divergent evolution of vitamin B12 metabolism in the marine bacterial family 'Psychromonadaceae'.</title>
        <authorList>
            <person name="Jin X."/>
            <person name="Yang Y."/>
            <person name="Cao H."/>
            <person name="Gao B."/>
            <person name="Zhao Z."/>
        </authorList>
    </citation>
    <scope>NUCLEOTIDE SEQUENCE [LARGE SCALE GENOMIC DNA]</scope>
    <source>
        <strain evidence="3 4">MKS20</strain>
    </source>
</reference>
<gene>
    <name evidence="3" type="ORF">K6Y31_03385</name>
</gene>
<evidence type="ECO:0000259" key="2">
    <source>
        <dbReference type="Pfam" id="PF20597"/>
    </source>
</evidence>
<name>A0ABS8W7X0_9GAMM</name>
<dbReference type="EMBL" id="JAIMJA010000002">
    <property type="protein sequence ID" value="MCE2593853.1"/>
    <property type="molecule type" value="Genomic_DNA"/>
</dbReference>
<proteinExistence type="predicted"/>
<sequence>MNFKMKTIIPFALSLPLMVAGVNAEERDVRVSLGEAGQYNAFVFNDFNAPSSKVEGRIAVGGNLNIDGYSVADKLPMSDDGFSVVVGGDATYPTGRVYAGHVLVGGSAQNIGNAVRFGLTQEQVLWDNIDLPFNFDNVRTELLNKSAELSLLANTGTVEIKWGGLYLTGDCQSDLQVFNVNGADILNSHTFDVSCIPDNASVIINISGQAPGFSNVSLSTLTKHRNRVLYNFYEATSLTLRGVYVEGSVLAPYADISNPSGTVNGTLIANSWNGTMSFSLQPFEAYNEGYKQCEGIVLPL</sequence>
<protein>
    <submittedName>
        <fullName evidence="3">Choice-of-anchor A family protein</fullName>
    </submittedName>
</protein>
<keyword evidence="4" id="KW-1185">Reference proteome</keyword>
<accession>A0ABS8W7X0</accession>
<evidence type="ECO:0000313" key="4">
    <source>
        <dbReference type="Proteomes" id="UP001201273"/>
    </source>
</evidence>
<feature type="domain" description="Choice-of-anchor A" evidence="2">
    <location>
        <begin position="33"/>
        <end position="278"/>
    </location>
</feature>
<organism evidence="3 4">
    <name type="scientific">Motilimonas cestriensis</name>
    <dbReference type="NCBI Taxonomy" id="2742685"/>
    <lineage>
        <taxon>Bacteria</taxon>
        <taxon>Pseudomonadati</taxon>
        <taxon>Pseudomonadota</taxon>
        <taxon>Gammaproteobacteria</taxon>
        <taxon>Alteromonadales</taxon>
        <taxon>Alteromonadales genera incertae sedis</taxon>
        <taxon>Motilimonas</taxon>
    </lineage>
</organism>
<feature type="chain" id="PRO_5047292372" evidence="1">
    <location>
        <begin position="25"/>
        <end position="300"/>
    </location>
</feature>
<dbReference type="InterPro" id="IPR026588">
    <property type="entry name" value="Choice_anch_A"/>
</dbReference>
<evidence type="ECO:0000256" key="1">
    <source>
        <dbReference type="SAM" id="SignalP"/>
    </source>
</evidence>